<dbReference type="FunFam" id="3.30.2450.30:FF:000003">
    <property type="entry name" value="Histone acetyltransferase"/>
    <property type="match status" value="1"/>
</dbReference>
<dbReference type="PANTHER" id="PTHR12611">
    <property type="entry name" value="PUR-TRANSCRIPTIONAL ACTIVATOR"/>
    <property type="match status" value="1"/>
</dbReference>
<reference evidence="5 7" key="3">
    <citation type="submission" date="2019-07" db="EMBL/GenBank/DDBJ databases">
        <authorList>
            <person name="Jastrzebski P J."/>
            <person name="Paukszto L."/>
            <person name="Jastrzebski P J."/>
        </authorList>
    </citation>
    <scope>NUCLEOTIDE SEQUENCE [LARGE SCALE GENOMIC DNA]</scope>
    <source>
        <strain evidence="5 7">WMS-il1</strain>
    </source>
</reference>
<dbReference type="OrthoDB" id="523901at2759"/>
<evidence type="ECO:0000256" key="3">
    <source>
        <dbReference type="SAM" id="MobiDB-lite"/>
    </source>
</evidence>
<dbReference type="STRING" id="6216.A0A0R3SK78"/>
<evidence type="ECO:0000313" key="5">
    <source>
        <dbReference type="EMBL" id="VUZ45585.1"/>
    </source>
</evidence>
<keyword evidence="7" id="KW-1185">Reference proteome</keyword>
<dbReference type="SMART" id="SM00712">
    <property type="entry name" value="PUR"/>
    <property type="match status" value="3"/>
</dbReference>
<dbReference type="GO" id="GO:0005634">
    <property type="term" value="C:nucleus"/>
    <property type="evidence" value="ECO:0007669"/>
    <property type="project" value="TreeGrafter"/>
</dbReference>
<gene>
    <name evidence="4" type="ORF">HDID_LOCUS5341</name>
    <name evidence="5" type="ORF">WMSIL1_LOCUS5426</name>
</gene>
<protein>
    <submittedName>
        <fullName evidence="8">Transcriptional activator protein Pur-alpha</fullName>
    </submittedName>
</protein>
<reference evidence="8" key="1">
    <citation type="submission" date="2017-02" db="UniProtKB">
        <authorList>
            <consortium name="WormBaseParasite"/>
        </authorList>
    </citation>
    <scope>IDENTIFICATION</scope>
</reference>
<dbReference type="WBParaSite" id="HDID_0000534301-mRNA-1">
    <property type="protein sequence ID" value="HDID_0000534301-mRNA-1"/>
    <property type="gene ID" value="HDID_0000534301"/>
</dbReference>
<dbReference type="EMBL" id="UYSG01002660">
    <property type="protein sequence ID" value="VDL57659.1"/>
    <property type="molecule type" value="Genomic_DNA"/>
</dbReference>
<accession>A0A0R3SK78</accession>
<feature type="region of interest" description="Disordered" evidence="3">
    <location>
        <begin position="229"/>
        <end position="286"/>
    </location>
</feature>
<dbReference type="Gene3D" id="3.10.450.700">
    <property type="match status" value="1"/>
</dbReference>
<dbReference type="InterPro" id="IPR006628">
    <property type="entry name" value="PUR-bd_fam"/>
</dbReference>
<proteinExistence type="inferred from homology"/>
<dbReference type="GO" id="GO:0000981">
    <property type="term" value="F:DNA-binding transcription factor activity, RNA polymerase II-specific"/>
    <property type="evidence" value="ECO:0007669"/>
    <property type="project" value="TreeGrafter"/>
</dbReference>
<evidence type="ECO:0000313" key="6">
    <source>
        <dbReference type="Proteomes" id="UP000274504"/>
    </source>
</evidence>
<keyword evidence="2" id="KW-0238">DNA-binding</keyword>
<dbReference type="EMBL" id="CABIJS010000177">
    <property type="protein sequence ID" value="VUZ45585.1"/>
    <property type="molecule type" value="Genomic_DNA"/>
</dbReference>
<evidence type="ECO:0000256" key="1">
    <source>
        <dbReference type="ARBA" id="ARBA00009251"/>
    </source>
</evidence>
<dbReference type="GO" id="GO:0032422">
    <property type="term" value="F:purine-rich negative regulatory element binding"/>
    <property type="evidence" value="ECO:0007669"/>
    <property type="project" value="InterPro"/>
</dbReference>
<dbReference type="Proteomes" id="UP000274504">
    <property type="component" value="Unassembled WGS sequence"/>
</dbReference>
<dbReference type="Pfam" id="PF04845">
    <property type="entry name" value="PurA"/>
    <property type="match status" value="1"/>
</dbReference>
<organism evidence="8">
    <name type="scientific">Hymenolepis diminuta</name>
    <name type="common">Rat tapeworm</name>
    <dbReference type="NCBI Taxonomy" id="6216"/>
    <lineage>
        <taxon>Eukaryota</taxon>
        <taxon>Metazoa</taxon>
        <taxon>Spiralia</taxon>
        <taxon>Lophotrochozoa</taxon>
        <taxon>Platyhelminthes</taxon>
        <taxon>Cestoda</taxon>
        <taxon>Eucestoda</taxon>
        <taxon>Cyclophyllidea</taxon>
        <taxon>Hymenolepididae</taxon>
        <taxon>Hymenolepis</taxon>
    </lineage>
</organism>
<reference evidence="4 6" key="2">
    <citation type="submission" date="2018-11" db="EMBL/GenBank/DDBJ databases">
        <authorList>
            <consortium name="Pathogen Informatics"/>
        </authorList>
    </citation>
    <scope>NUCLEOTIDE SEQUENCE [LARGE SCALE GENOMIC DNA]</scope>
</reference>
<evidence type="ECO:0000313" key="8">
    <source>
        <dbReference type="WBParaSite" id="HDID_0000534301-mRNA-1"/>
    </source>
</evidence>
<dbReference type="AlphaFoldDB" id="A0A0R3SK78"/>
<evidence type="ECO:0000313" key="7">
    <source>
        <dbReference type="Proteomes" id="UP000321570"/>
    </source>
</evidence>
<name>A0A0R3SK78_HYMDI</name>
<sequence length="286" mass="31350">MSGSNGQRRRAPQVEEQELATKTLQILNKRFYLDVKQNDRGRFIKITEVAVNGHKSRILMSVPAAHEFKEKLDEIIETLGTLAEHNPQNAHPDALLKSANIVKDNRRYYLDLRENERGRFLRVSMLSMGVRVTIVIPADGITSVRDAIADLITAHCSDADLNAKSELPEAKVMFAGNKTFYFDVGSNRYGVFLRISELRSNYRTAVTIPEHHWARFRGILNEVAVSKSDASDAKGNGPGTSHSGSSDRTNGGSSGSGTERESIETGDNTKAATANSTPEPAAIPVA</sequence>
<evidence type="ECO:0000256" key="2">
    <source>
        <dbReference type="ARBA" id="ARBA00023125"/>
    </source>
</evidence>
<dbReference type="Proteomes" id="UP000321570">
    <property type="component" value="Unassembled WGS sequence"/>
</dbReference>
<dbReference type="Gene3D" id="3.30.2450.30">
    <property type="match status" value="1"/>
</dbReference>
<dbReference type="GO" id="GO:0000977">
    <property type="term" value="F:RNA polymerase II transcription regulatory region sequence-specific DNA binding"/>
    <property type="evidence" value="ECO:0007669"/>
    <property type="project" value="InterPro"/>
</dbReference>
<feature type="compositionally biased region" description="Polar residues" evidence="3">
    <location>
        <begin position="268"/>
        <end position="278"/>
    </location>
</feature>
<dbReference type="PANTHER" id="PTHR12611:SF0">
    <property type="entry name" value="PURINE-RICH BINDING PROTEIN-ALPHA, ISOFORM B"/>
    <property type="match status" value="1"/>
</dbReference>
<comment type="similarity">
    <text evidence="1">Belongs to the PUR DNA-binding protein family.</text>
</comment>
<evidence type="ECO:0000313" key="4">
    <source>
        <dbReference type="EMBL" id="VDL57659.1"/>
    </source>
</evidence>